<dbReference type="AlphaFoldDB" id="A0A3M8A7C5"/>
<name>A0A3M8A7C5_9MICO</name>
<proteinExistence type="predicted"/>
<evidence type="ECO:0000313" key="1">
    <source>
        <dbReference type="EMBL" id="RNB46911.1"/>
    </source>
</evidence>
<reference evidence="1 2" key="1">
    <citation type="submission" date="2018-10" db="EMBL/GenBank/DDBJ databases">
        <title>Isolation, diversity and antibacterial activity of antinobacteria from the wheat rhizosphere soil.</title>
        <authorList>
            <person name="Sun T."/>
        </authorList>
    </citation>
    <scope>NUCLEOTIDE SEQUENCE [LARGE SCALE GENOMIC DNA]</scope>
    <source>
        <strain evidence="1 2">SJ-23</strain>
    </source>
</reference>
<evidence type="ECO:0008006" key="3">
    <source>
        <dbReference type="Google" id="ProtNLM"/>
    </source>
</evidence>
<evidence type="ECO:0000313" key="2">
    <source>
        <dbReference type="Proteomes" id="UP000275048"/>
    </source>
</evidence>
<organism evidence="1 2">
    <name type="scientific">Agromyces tardus</name>
    <dbReference type="NCBI Taxonomy" id="2583849"/>
    <lineage>
        <taxon>Bacteria</taxon>
        <taxon>Bacillati</taxon>
        <taxon>Actinomycetota</taxon>
        <taxon>Actinomycetes</taxon>
        <taxon>Micrococcales</taxon>
        <taxon>Microbacteriaceae</taxon>
        <taxon>Agromyces</taxon>
    </lineage>
</organism>
<dbReference type="Proteomes" id="UP000275048">
    <property type="component" value="Unassembled WGS sequence"/>
</dbReference>
<gene>
    <name evidence="1" type="ORF">EDM22_12990</name>
</gene>
<sequence length="188" mass="19787">MTDAADDVADATADEAAVARARRLVAHAVAELAAASARSEVLADFVPERRVLGLPRAARMTPAGRIWRLGALLLDAEGRLYATGRVVRAERPARKSVPANAVAEQRAYRAAAVKGGIAEGETVVFDAPPLPLDVESLRAGVGPLALAEVDRRPEVVVRWDPARADAVIPLGAYLADRVDLLAHPPQGA</sequence>
<keyword evidence="2" id="KW-1185">Reference proteome</keyword>
<comment type="caution">
    <text evidence="1">The sequence shown here is derived from an EMBL/GenBank/DDBJ whole genome shotgun (WGS) entry which is preliminary data.</text>
</comment>
<dbReference type="OrthoDB" id="5122834at2"/>
<dbReference type="RefSeq" id="WP_122937511.1">
    <property type="nucleotide sequence ID" value="NZ_JBHSNT010000003.1"/>
</dbReference>
<dbReference type="EMBL" id="RHHB01000028">
    <property type="protein sequence ID" value="RNB46911.1"/>
    <property type="molecule type" value="Genomic_DNA"/>
</dbReference>
<accession>A0A3M8A7C5</accession>
<protein>
    <recommendedName>
        <fullName evidence="3">Glutaminase</fullName>
    </recommendedName>
</protein>